<name>A0A2K2D4E9_BRADI</name>
<evidence type="ECO:0000313" key="4">
    <source>
        <dbReference type="Proteomes" id="UP000008810"/>
    </source>
</evidence>
<accession>A0A2K2D4E9</accession>
<sequence length="85" mass="9014">MHVRRPAPPRRPLNAEPPDAEHHPRRFPVVRGHRAPQASAVSATSIAPPPNSAAAGHPTAPLPLAFTGVLWSQWGAEGKGQQSIP</sequence>
<reference evidence="3" key="3">
    <citation type="submission" date="2018-08" db="UniProtKB">
        <authorList>
            <consortium name="EnsemblPlants"/>
        </authorList>
    </citation>
    <scope>IDENTIFICATION</scope>
    <source>
        <strain evidence="3">cv. Bd21</strain>
    </source>
</reference>
<dbReference type="InParanoid" id="A0A2K2D4E9"/>
<evidence type="ECO:0000313" key="2">
    <source>
        <dbReference type="EMBL" id="PNT69136.1"/>
    </source>
</evidence>
<reference evidence="2 3" key="1">
    <citation type="journal article" date="2010" name="Nature">
        <title>Genome sequencing and analysis of the model grass Brachypodium distachyon.</title>
        <authorList>
            <consortium name="International Brachypodium Initiative"/>
        </authorList>
    </citation>
    <scope>NUCLEOTIDE SEQUENCE [LARGE SCALE GENOMIC DNA]</scope>
    <source>
        <strain evidence="2 3">Bd21</strain>
    </source>
</reference>
<reference evidence="2" key="2">
    <citation type="submission" date="2017-06" db="EMBL/GenBank/DDBJ databases">
        <title>WGS assembly of Brachypodium distachyon.</title>
        <authorList>
            <consortium name="The International Brachypodium Initiative"/>
            <person name="Lucas S."/>
            <person name="Harmon-Smith M."/>
            <person name="Lail K."/>
            <person name="Tice H."/>
            <person name="Grimwood J."/>
            <person name="Bruce D."/>
            <person name="Barry K."/>
            <person name="Shu S."/>
            <person name="Lindquist E."/>
            <person name="Wang M."/>
            <person name="Pitluck S."/>
            <person name="Vogel J.P."/>
            <person name="Garvin D.F."/>
            <person name="Mockler T.C."/>
            <person name="Schmutz J."/>
            <person name="Rokhsar D."/>
            <person name="Bevan M.W."/>
        </authorList>
    </citation>
    <scope>NUCLEOTIDE SEQUENCE</scope>
    <source>
        <strain evidence="2">Bd21</strain>
    </source>
</reference>
<evidence type="ECO:0000313" key="3">
    <source>
        <dbReference type="EnsemblPlants" id="PNT69136"/>
    </source>
</evidence>
<feature type="region of interest" description="Disordered" evidence="1">
    <location>
        <begin position="1"/>
        <end position="60"/>
    </location>
</feature>
<feature type="compositionally biased region" description="Basic residues" evidence="1">
    <location>
        <begin position="23"/>
        <end position="34"/>
    </location>
</feature>
<protein>
    <submittedName>
        <fullName evidence="2 3">Uncharacterized protein</fullName>
    </submittedName>
</protein>
<gene>
    <name evidence="2" type="ORF">BRADI_3g50047v3</name>
</gene>
<organism evidence="2">
    <name type="scientific">Brachypodium distachyon</name>
    <name type="common">Purple false brome</name>
    <name type="synonym">Trachynia distachya</name>
    <dbReference type="NCBI Taxonomy" id="15368"/>
    <lineage>
        <taxon>Eukaryota</taxon>
        <taxon>Viridiplantae</taxon>
        <taxon>Streptophyta</taxon>
        <taxon>Embryophyta</taxon>
        <taxon>Tracheophyta</taxon>
        <taxon>Spermatophyta</taxon>
        <taxon>Magnoliopsida</taxon>
        <taxon>Liliopsida</taxon>
        <taxon>Poales</taxon>
        <taxon>Poaceae</taxon>
        <taxon>BOP clade</taxon>
        <taxon>Pooideae</taxon>
        <taxon>Stipodae</taxon>
        <taxon>Brachypodieae</taxon>
        <taxon>Brachypodium</taxon>
    </lineage>
</organism>
<proteinExistence type="predicted"/>
<dbReference type="EnsemblPlants" id="PNT69136">
    <property type="protein sequence ID" value="PNT69136"/>
    <property type="gene ID" value="BRADI_3g50047v3"/>
</dbReference>
<dbReference type="Proteomes" id="UP000008810">
    <property type="component" value="Chromosome 3"/>
</dbReference>
<keyword evidence="4" id="KW-1185">Reference proteome</keyword>
<dbReference type="EMBL" id="CM000882">
    <property type="protein sequence ID" value="PNT69136.1"/>
    <property type="molecule type" value="Genomic_DNA"/>
</dbReference>
<evidence type="ECO:0000256" key="1">
    <source>
        <dbReference type="SAM" id="MobiDB-lite"/>
    </source>
</evidence>
<dbReference type="AlphaFoldDB" id="A0A2K2D4E9"/>
<dbReference type="Gramene" id="PNT69136">
    <property type="protein sequence ID" value="PNT69136"/>
    <property type="gene ID" value="BRADI_3g50047v3"/>
</dbReference>